<evidence type="ECO:0000313" key="7">
    <source>
        <dbReference type="EMBL" id="VDN06072.1"/>
    </source>
</evidence>
<protein>
    <submittedName>
        <fullName evidence="9">Protein lifeguard 1</fullName>
    </submittedName>
</protein>
<evidence type="ECO:0000256" key="6">
    <source>
        <dbReference type="SAM" id="MobiDB-lite"/>
    </source>
</evidence>
<feature type="transmembrane region" description="Helical" evidence="5">
    <location>
        <begin position="143"/>
        <end position="165"/>
    </location>
</feature>
<reference evidence="9" key="1">
    <citation type="submission" date="2017-02" db="UniProtKB">
        <authorList>
            <consortium name="WormBaseParasite"/>
        </authorList>
    </citation>
    <scope>IDENTIFICATION</scope>
</reference>
<feature type="compositionally biased region" description="Basic and acidic residues" evidence="6">
    <location>
        <begin position="1"/>
        <end position="11"/>
    </location>
</feature>
<comment type="subcellular location">
    <subcellularLocation>
        <location evidence="1">Membrane</location>
        <topology evidence="1">Multi-pass membrane protein</topology>
    </subcellularLocation>
</comment>
<dbReference type="PANTHER" id="PTHR23291">
    <property type="entry name" value="BAX INHIBITOR-RELATED"/>
    <property type="match status" value="1"/>
</dbReference>
<feature type="compositionally biased region" description="Polar residues" evidence="6">
    <location>
        <begin position="12"/>
        <end position="21"/>
    </location>
</feature>
<dbReference type="GO" id="GO:0005794">
    <property type="term" value="C:Golgi apparatus"/>
    <property type="evidence" value="ECO:0007669"/>
    <property type="project" value="TreeGrafter"/>
</dbReference>
<accession>A0A0N5D666</accession>
<evidence type="ECO:0000256" key="2">
    <source>
        <dbReference type="ARBA" id="ARBA00022692"/>
    </source>
</evidence>
<evidence type="ECO:0000256" key="3">
    <source>
        <dbReference type="ARBA" id="ARBA00022989"/>
    </source>
</evidence>
<dbReference type="EMBL" id="UYYF01004642">
    <property type="protein sequence ID" value="VDN06072.1"/>
    <property type="molecule type" value="Genomic_DNA"/>
</dbReference>
<evidence type="ECO:0000313" key="8">
    <source>
        <dbReference type="Proteomes" id="UP000276776"/>
    </source>
</evidence>
<dbReference type="WBParaSite" id="TCLT_0000851801-mRNA-1">
    <property type="protein sequence ID" value="TCLT_0000851801-mRNA-1"/>
    <property type="gene ID" value="TCLT_0000851801"/>
</dbReference>
<feature type="transmembrane region" description="Helical" evidence="5">
    <location>
        <begin position="89"/>
        <end position="108"/>
    </location>
</feature>
<dbReference type="STRING" id="103827.A0A0N5D666"/>
<reference evidence="7 8" key="2">
    <citation type="submission" date="2018-11" db="EMBL/GenBank/DDBJ databases">
        <authorList>
            <consortium name="Pathogen Informatics"/>
        </authorList>
    </citation>
    <scope>NUCLEOTIDE SEQUENCE [LARGE SCALE GENOMIC DNA]</scope>
</reference>
<feature type="transmembrane region" description="Helical" evidence="5">
    <location>
        <begin position="57"/>
        <end position="77"/>
    </location>
</feature>
<dbReference type="GO" id="GO:0016020">
    <property type="term" value="C:membrane"/>
    <property type="evidence" value="ECO:0007669"/>
    <property type="project" value="UniProtKB-SubCell"/>
</dbReference>
<feature type="transmembrane region" description="Helical" evidence="5">
    <location>
        <begin position="177"/>
        <end position="199"/>
    </location>
</feature>
<name>A0A0N5D666_THECL</name>
<evidence type="ECO:0000256" key="5">
    <source>
        <dbReference type="RuleBase" id="RU004379"/>
    </source>
</evidence>
<dbReference type="CDD" id="cd10428">
    <property type="entry name" value="LFG_like"/>
    <property type="match status" value="1"/>
</dbReference>
<feature type="transmembrane region" description="Helical" evidence="5">
    <location>
        <begin position="205"/>
        <end position="228"/>
    </location>
</feature>
<dbReference type="Proteomes" id="UP000276776">
    <property type="component" value="Unassembled WGS sequence"/>
</dbReference>
<keyword evidence="2 5" id="KW-0812">Transmembrane</keyword>
<organism evidence="9">
    <name type="scientific">Thelazia callipaeda</name>
    <name type="common">Oriental eyeworm</name>
    <name type="synonym">Parasitic nematode</name>
    <dbReference type="NCBI Taxonomy" id="103827"/>
    <lineage>
        <taxon>Eukaryota</taxon>
        <taxon>Metazoa</taxon>
        <taxon>Ecdysozoa</taxon>
        <taxon>Nematoda</taxon>
        <taxon>Chromadorea</taxon>
        <taxon>Rhabditida</taxon>
        <taxon>Spirurina</taxon>
        <taxon>Spiruromorpha</taxon>
        <taxon>Thelazioidea</taxon>
        <taxon>Thelaziidae</taxon>
        <taxon>Thelazia</taxon>
    </lineage>
</organism>
<dbReference type="GO" id="GO:2001234">
    <property type="term" value="P:negative regulation of apoptotic signaling pathway"/>
    <property type="evidence" value="ECO:0007669"/>
    <property type="project" value="TreeGrafter"/>
</dbReference>
<gene>
    <name evidence="7" type="ORF">TCLT_LOCUS8507</name>
</gene>
<evidence type="ECO:0000256" key="1">
    <source>
        <dbReference type="ARBA" id="ARBA00004141"/>
    </source>
</evidence>
<dbReference type="InterPro" id="IPR006214">
    <property type="entry name" value="Bax_inhibitor_1-related"/>
</dbReference>
<sequence length="268" mass="30432">MPAIIEREKYSDSSNDESLQKSSRHVKNINHDVESGRPLLNFTFNSTSIRNAFIRKVFFLVSIMLLVTALITSIPFMNSDIRHFVQRSFGLYIISWLLFTVVYIALMCCEGIRRSYPTNLIFTALLTLSMSLLTMCICAYHDIISVLICLVITAICCFGIIIFALQTKYDLTSFLGILFICTLVVFVIGIVAMIAAWIFNVKWLYIIYAGLAAILFMAYLAVDIQLVMGGKKYEISPEEYIFAAITIFTDIVYLFWMILGLFGGIQNE</sequence>
<comment type="similarity">
    <text evidence="5">Belongs to the BI1 family.</text>
</comment>
<proteinExistence type="inferred from homology"/>
<dbReference type="GO" id="GO:0005783">
    <property type="term" value="C:endoplasmic reticulum"/>
    <property type="evidence" value="ECO:0007669"/>
    <property type="project" value="TreeGrafter"/>
</dbReference>
<keyword evidence="8" id="KW-1185">Reference proteome</keyword>
<keyword evidence="4 5" id="KW-0472">Membrane</keyword>
<feature type="transmembrane region" description="Helical" evidence="5">
    <location>
        <begin position="240"/>
        <end position="265"/>
    </location>
</feature>
<dbReference type="Pfam" id="PF01027">
    <property type="entry name" value="Bax1-I"/>
    <property type="match status" value="1"/>
</dbReference>
<feature type="region of interest" description="Disordered" evidence="6">
    <location>
        <begin position="1"/>
        <end position="22"/>
    </location>
</feature>
<dbReference type="AlphaFoldDB" id="A0A0N5D666"/>
<dbReference type="OMA" id="FHVADWD"/>
<dbReference type="PANTHER" id="PTHR23291:SF127">
    <property type="entry name" value="PROTEIN LIFEGUARD 1-LIKE"/>
    <property type="match status" value="1"/>
</dbReference>
<evidence type="ECO:0000313" key="9">
    <source>
        <dbReference type="WBParaSite" id="TCLT_0000851801-mRNA-1"/>
    </source>
</evidence>
<dbReference type="OrthoDB" id="7933078at2759"/>
<keyword evidence="3 5" id="KW-1133">Transmembrane helix</keyword>
<evidence type="ECO:0000256" key="4">
    <source>
        <dbReference type="ARBA" id="ARBA00023136"/>
    </source>
</evidence>